<evidence type="ECO:0000313" key="2">
    <source>
        <dbReference type="Proteomes" id="UP001595776"/>
    </source>
</evidence>
<name>A0ABV8U7E6_9PROT</name>
<protein>
    <submittedName>
        <fullName evidence="1">Uncharacterized protein</fullName>
    </submittedName>
</protein>
<dbReference type="RefSeq" id="WP_068151309.1">
    <property type="nucleotide sequence ID" value="NZ_JBHSCR010000003.1"/>
</dbReference>
<comment type="caution">
    <text evidence="1">The sequence shown here is derived from an EMBL/GenBank/DDBJ whole genome shotgun (WGS) entry which is preliminary data.</text>
</comment>
<gene>
    <name evidence="1" type="ORF">ACFO5Q_04635</name>
</gene>
<keyword evidence="2" id="KW-1185">Reference proteome</keyword>
<dbReference type="Proteomes" id="UP001595776">
    <property type="component" value="Unassembled WGS sequence"/>
</dbReference>
<evidence type="ECO:0000313" key="1">
    <source>
        <dbReference type="EMBL" id="MFC4347123.1"/>
    </source>
</evidence>
<accession>A0ABV8U7E6</accession>
<organism evidence="1 2">
    <name type="scientific">Kordiimonas lipolytica</name>
    <dbReference type="NCBI Taxonomy" id="1662421"/>
    <lineage>
        <taxon>Bacteria</taxon>
        <taxon>Pseudomonadati</taxon>
        <taxon>Pseudomonadota</taxon>
        <taxon>Alphaproteobacteria</taxon>
        <taxon>Kordiimonadales</taxon>
        <taxon>Kordiimonadaceae</taxon>
        <taxon>Kordiimonas</taxon>
    </lineage>
</organism>
<reference evidence="2" key="1">
    <citation type="journal article" date="2019" name="Int. J. Syst. Evol. Microbiol.">
        <title>The Global Catalogue of Microorganisms (GCM) 10K type strain sequencing project: providing services to taxonomists for standard genome sequencing and annotation.</title>
        <authorList>
            <consortium name="The Broad Institute Genomics Platform"/>
            <consortium name="The Broad Institute Genome Sequencing Center for Infectious Disease"/>
            <person name="Wu L."/>
            <person name="Ma J."/>
        </authorList>
    </citation>
    <scope>NUCLEOTIDE SEQUENCE [LARGE SCALE GENOMIC DNA]</scope>
    <source>
        <strain evidence="2">CGMCC 1.15304</strain>
    </source>
</reference>
<dbReference type="EMBL" id="JBHSCR010000003">
    <property type="protein sequence ID" value="MFC4347123.1"/>
    <property type="molecule type" value="Genomic_DNA"/>
</dbReference>
<sequence length="183" mass="19951">MTAKKPTNYKLKLQFDGDQISNALLYEFEDGGKNAMTKEGRYSGCIQFKAGDTIDVEVTMTATPGELRKVSGMQPISLDLVSVPNVNQDFDSFSPFDRDQVTKCLVGSWSEPQHSTDPSTGISTWVSNWRGAPVEVVAEKGFWQLAGFLGIAIYQNTGGDEVRIARVLSFDPETTSGDGSDPV</sequence>
<proteinExistence type="predicted"/>